<proteinExistence type="predicted"/>
<dbReference type="PANTHER" id="PTHR39767:SF2">
    <property type="entry name" value="CHROMOSOME UNDETERMINED SCAFFOLD_1, WHOLE GENOME SHOTGUN SEQUENCE"/>
    <property type="match status" value="1"/>
</dbReference>
<comment type="caution">
    <text evidence="1">The sequence shown here is derived from an EMBL/GenBank/DDBJ whole genome shotgun (WGS) entry which is preliminary data.</text>
</comment>
<name>A0A8S1TQ11_PAROT</name>
<dbReference type="AlphaFoldDB" id="A0A8S1TQ11"/>
<dbReference type="OrthoDB" id="282595at2759"/>
<dbReference type="EMBL" id="CAJJDP010000028">
    <property type="protein sequence ID" value="CAD8154063.1"/>
    <property type="molecule type" value="Genomic_DNA"/>
</dbReference>
<evidence type="ECO:0000313" key="2">
    <source>
        <dbReference type="Proteomes" id="UP000683925"/>
    </source>
</evidence>
<organism evidence="1 2">
    <name type="scientific">Paramecium octaurelia</name>
    <dbReference type="NCBI Taxonomy" id="43137"/>
    <lineage>
        <taxon>Eukaryota</taxon>
        <taxon>Sar</taxon>
        <taxon>Alveolata</taxon>
        <taxon>Ciliophora</taxon>
        <taxon>Intramacronucleata</taxon>
        <taxon>Oligohymenophorea</taxon>
        <taxon>Peniculida</taxon>
        <taxon>Parameciidae</taxon>
        <taxon>Paramecium</taxon>
    </lineage>
</organism>
<evidence type="ECO:0000313" key="1">
    <source>
        <dbReference type="EMBL" id="CAD8154063.1"/>
    </source>
</evidence>
<sequence length="204" mass="24150">MGNYLQHLSRQGLHGFRRLVLYQAVKGGQQNIIRLKIWFPIMLAILYLEGIINLQIRQQHISTFLYLLIINLKLLYNFGSNYDNNGRIDSWNNEYLYVIVDNYLWSKSYHYSEGTQICGKRSDLPDTTTQITMITNHYSKQLLFLMTSNLDDNDEESWGFRDFTLSILRCPQGCLYCQDNDYNNCYYWIDFYPCGINQQNLKDG</sequence>
<accession>A0A8S1TQ11</accession>
<keyword evidence="2" id="KW-1185">Reference proteome</keyword>
<reference evidence="1" key="1">
    <citation type="submission" date="2021-01" db="EMBL/GenBank/DDBJ databases">
        <authorList>
            <consortium name="Genoscope - CEA"/>
            <person name="William W."/>
        </authorList>
    </citation>
    <scope>NUCLEOTIDE SEQUENCE</scope>
</reference>
<protein>
    <submittedName>
        <fullName evidence="1">Uncharacterized protein</fullName>
    </submittedName>
</protein>
<dbReference type="Proteomes" id="UP000683925">
    <property type="component" value="Unassembled WGS sequence"/>
</dbReference>
<dbReference type="PANTHER" id="PTHR39767">
    <property type="entry name" value="CALCIUM/CALMODULIN-BINDING MEMBRANE PROTEIN PCM4-RELATED"/>
    <property type="match status" value="1"/>
</dbReference>
<gene>
    <name evidence="1" type="ORF">POCTA_138.1.T0280341</name>
</gene>